<dbReference type="Proteomes" id="UP001233172">
    <property type="component" value="Unassembled WGS sequence"/>
</dbReference>
<evidence type="ECO:0000313" key="3">
    <source>
        <dbReference type="Proteomes" id="UP001233172"/>
    </source>
</evidence>
<feature type="compositionally biased region" description="Polar residues" evidence="1">
    <location>
        <begin position="516"/>
        <end position="529"/>
    </location>
</feature>
<comment type="caution">
    <text evidence="2">The sequence shown here is derived from an EMBL/GenBank/DDBJ whole genome shotgun (WGS) entry which is preliminary data.</text>
</comment>
<dbReference type="AlphaFoldDB" id="A0AAD8FMJ3"/>
<dbReference type="InterPro" id="IPR035897">
    <property type="entry name" value="Toll_tir_struct_dom_sf"/>
</dbReference>
<feature type="region of interest" description="Disordered" evidence="1">
    <location>
        <begin position="1134"/>
        <end position="1197"/>
    </location>
</feature>
<feature type="region of interest" description="Disordered" evidence="1">
    <location>
        <begin position="501"/>
        <end position="529"/>
    </location>
</feature>
<feature type="region of interest" description="Disordered" evidence="1">
    <location>
        <begin position="599"/>
        <end position="657"/>
    </location>
</feature>
<dbReference type="EMBL" id="JASAOG010000001">
    <property type="protein sequence ID" value="KAK0070517.1"/>
    <property type="molecule type" value="Genomic_DNA"/>
</dbReference>
<feature type="compositionally biased region" description="Low complexity" evidence="1">
    <location>
        <begin position="504"/>
        <end position="515"/>
    </location>
</feature>
<dbReference type="Gene3D" id="3.40.50.10140">
    <property type="entry name" value="Toll/interleukin-1 receptor homology (TIR) domain"/>
    <property type="match status" value="2"/>
</dbReference>
<evidence type="ECO:0008006" key="4">
    <source>
        <dbReference type="Google" id="ProtNLM"/>
    </source>
</evidence>
<feature type="compositionally biased region" description="Acidic residues" evidence="1">
    <location>
        <begin position="1143"/>
        <end position="1152"/>
    </location>
</feature>
<keyword evidence="3" id="KW-1185">Reference proteome</keyword>
<proteinExistence type="predicted"/>
<feature type="compositionally biased region" description="Polar residues" evidence="1">
    <location>
        <begin position="1157"/>
        <end position="1175"/>
    </location>
</feature>
<feature type="compositionally biased region" description="Polar residues" evidence="1">
    <location>
        <begin position="599"/>
        <end position="614"/>
    </location>
</feature>
<sequence length="1197" mass="133337">MATGGDLSIDASLDQAKETSQDSRTASSSTRGRRDGDQVKSHNAVHVSENNSALSSLRSVQTAQPIAPSDESFLQYLQFFPDSLREDNFDILIINAKKDTEAAFGFKKHLETDIIVYVNKKPLCPRVKLLDELTFDSRPYDLDFAFEKTLYVFLYVTKDFCECTWTLLQGQACLTEAIRDPKKQWCVIPVHTRSRKNQNYKLPMMLGSLRPINYWEAKGDQFYTESVRRLIESKLSVLVQRDLTLREERKKYFSENKEDILKLYNNVHSYSSSSIETVLPFVVQESVLDSGFAESTFVQVFENASSQLQNLTISSQKLTDPEKSEASKQCCGTNDCVPLTLSENNNVSYTSASSNSGNVGSESTANSSSGFGNNDISVDGSFYNTSCKDNSAQSLNEVTGYKPLQTQFISNSPVSSSSGFISQDISIDGSINTTSCKNLSPQAASEITRSNSRQMQQSFSNYPQLPVNQHFIVGTNGVTYALTAYGYQPIWSGNNSVNSNFPQSSHASSSTGSQSENTQSSSNFSMGLNMSQHPTIQQMPSLPGSVWGHPLMSASYPYSGFYMSPFSSTFTQPLSLPPYSQGSLPPYQSPFSSFQLAEPWSQGTQSNQQSSPGSNDLKAPLNTPKVGNVEAGDTKSTTESSSDTVQHIHHHYHHKKEIRIENATNVVIGDSSKLIAQFGSSEVPQNLNDTTESGSLDAVEQVISNDTIPSSPDERSQLGHSVPSADCHHESSSSQNQPPTDHQGFPECPTPSSIRNPVENSDLEMVFPDITQNLHDFKMDTDADPLESGYESYNSATPPISISRSSTEIHQLKLDSSDSNEETCLKEVSIENINSTSTNKCSKTEPNEAPDDYLYYLEYMPSHLSNDLIDVLIIFAKKDRDDAETFRDYITSLAHTAELLDCSLVHSKEIEDLYKRSMLYFLYVTEAFCSCQETLFKSHLILSQTLHDDAKRFRVVPVYACAEKKIDLHFVLEHLRPIRYYRADKDERTATKILKNVKHGIAIREIELQKNREIYYNEHKSELILGLRNDAAKRRSIQNTQCKEIASSDGTRSVSITSGLVKQETDFHSDNIEQKPSSSRLEKSKSIHQTSNESAPSQRVTDEIESLTLDEHPRIVNIYNINIDKVQNLVIEDNSSGKKESTTELEDSELDTELSTNVSSLSSGDLERMSTSSADFKTPVPVQKCTLSDDTEPKQYV</sequence>
<gene>
    <name evidence="2" type="ORF">Bpfe_000500</name>
</gene>
<feature type="region of interest" description="Disordered" evidence="1">
    <location>
        <begin position="706"/>
        <end position="758"/>
    </location>
</feature>
<reference evidence="2" key="2">
    <citation type="submission" date="2023-04" db="EMBL/GenBank/DDBJ databases">
        <authorList>
            <person name="Bu L."/>
            <person name="Lu L."/>
            <person name="Laidemitt M.R."/>
            <person name="Zhang S.M."/>
            <person name="Mutuku M."/>
            <person name="Mkoji G."/>
            <person name="Steinauer M."/>
            <person name="Loker E.S."/>
        </authorList>
    </citation>
    <scope>NUCLEOTIDE SEQUENCE</scope>
    <source>
        <strain evidence="2">KasaAsao</strain>
        <tissue evidence="2">Whole Snail</tissue>
    </source>
</reference>
<organism evidence="2 3">
    <name type="scientific">Biomphalaria pfeifferi</name>
    <name type="common">Bloodfluke planorb</name>
    <name type="synonym">Freshwater snail</name>
    <dbReference type="NCBI Taxonomy" id="112525"/>
    <lineage>
        <taxon>Eukaryota</taxon>
        <taxon>Metazoa</taxon>
        <taxon>Spiralia</taxon>
        <taxon>Lophotrochozoa</taxon>
        <taxon>Mollusca</taxon>
        <taxon>Gastropoda</taxon>
        <taxon>Heterobranchia</taxon>
        <taxon>Euthyneura</taxon>
        <taxon>Panpulmonata</taxon>
        <taxon>Hygrophila</taxon>
        <taxon>Lymnaeoidea</taxon>
        <taxon>Planorbidae</taxon>
        <taxon>Biomphalaria</taxon>
    </lineage>
</organism>
<feature type="region of interest" description="Disordered" evidence="1">
    <location>
        <begin position="1069"/>
        <end position="1101"/>
    </location>
</feature>
<feature type="region of interest" description="Disordered" evidence="1">
    <location>
        <begin position="1"/>
        <end position="45"/>
    </location>
</feature>
<reference evidence="2" key="1">
    <citation type="journal article" date="2023" name="PLoS Negl. Trop. Dis.">
        <title>A genome sequence for Biomphalaria pfeifferi, the major vector snail for the human-infecting parasite Schistosoma mansoni.</title>
        <authorList>
            <person name="Bu L."/>
            <person name="Lu L."/>
            <person name="Laidemitt M.R."/>
            <person name="Zhang S.M."/>
            <person name="Mutuku M."/>
            <person name="Mkoji G."/>
            <person name="Steinauer M."/>
            <person name="Loker E.S."/>
        </authorList>
    </citation>
    <scope>NUCLEOTIDE SEQUENCE</scope>
    <source>
        <strain evidence="2">KasaAsao</strain>
    </source>
</reference>
<protein>
    <recommendedName>
        <fullName evidence="4">TIR domain-containing protein</fullName>
    </recommendedName>
</protein>
<feature type="compositionally biased region" description="Basic residues" evidence="1">
    <location>
        <begin position="647"/>
        <end position="657"/>
    </location>
</feature>
<feature type="compositionally biased region" description="Polar residues" evidence="1">
    <location>
        <begin position="1087"/>
        <end position="1099"/>
    </location>
</feature>
<feature type="region of interest" description="Disordered" evidence="1">
    <location>
        <begin position="350"/>
        <end position="371"/>
    </location>
</feature>
<evidence type="ECO:0000256" key="1">
    <source>
        <dbReference type="SAM" id="MobiDB-lite"/>
    </source>
</evidence>
<name>A0AAD8FMJ3_BIOPF</name>
<accession>A0AAD8FMJ3</accession>
<evidence type="ECO:0000313" key="2">
    <source>
        <dbReference type="EMBL" id="KAK0070517.1"/>
    </source>
</evidence>
<feature type="compositionally biased region" description="Low complexity" evidence="1">
    <location>
        <begin position="634"/>
        <end position="644"/>
    </location>
</feature>